<dbReference type="PANTHER" id="PTHR11102">
    <property type="entry name" value="SEL-1-LIKE PROTEIN"/>
    <property type="match status" value="1"/>
</dbReference>
<keyword evidence="3" id="KW-1185">Reference proteome</keyword>
<reference evidence="2 3" key="1">
    <citation type="submission" date="2019-05" db="EMBL/GenBank/DDBJ databases">
        <title>Draft Genome Sequences of Six Type Strains of the Genus Massilia.</title>
        <authorList>
            <person name="Miess H."/>
            <person name="Frediansyhah A."/>
            <person name="Gross H."/>
        </authorList>
    </citation>
    <scope>NUCLEOTIDE SEQUENCE [LARGE SCALE GENOMIC DNA]</scope>
    <source>
        <strain evidence="2 3">DSMZ 26121</strain>
    </source>
</reference>
<name>A0ABX5UMW8_9BURK</name>
<dbReference type="Proteomes" id="UP000298763">
    <property type="component" value="Chromosome"/>
</dbReference>
<evidence type="ECO:0000259" key="1">
    <source>
        <dbReference type="Pfam" id="PF19933"/>
    </source>
</evidence>
<dbReference type="SMART" id="SM00671">
    <property type="entry name" value="SEL1"/>
    <property type="match status" value="1"/>
</dbReference>
<dbReference type="Pfam" id="PF19933">
    <property type="entry name" value="DUF6396"/>
    <property type="match status" value="1"/>
</dbReference>
<dbReference type="PANTHER" id="PTHR11102:SF160">
    <property type="entry name" value="ERAD-ASSOCIATED E3 UBIQUITIN-PROTEIN LIGASE COMPONENT HRD3"/>
    <property type="match status" value="1"/>
</dbReference>
<gene>
    <name evidence="2" type="ORF">FCL38_23820</name>
</gene>
<evidence type="ECO:0000313" key="3">
    <source>
        <dbReference type="Proteomes" id="UP000298763"/>
    </source>
</evidence>
<organism evidence="2 3">
    <name type="scientific">Pseudoduganella umbonata</name>
    <dbReference type="NCBI Taxonomy" id="864828"/>
    <lineage>
        <taxon>Bacteria</taxon>
        <taxon>Pseudomonadati</taxon>
        <taxon>Pseudomonadota</taxon>
        <taxon>Betaproteobacteria</taxon>
        <taxon>Burkholderiales</taxon>
        <taxon>Oxalobacteraceae</taxon>
        <taxon>Telluria group</taxon>
        <taxon>Pseudoduganella</taxon>
    </lineage>
</organism>
<dbReference type="InterPro" id="IPR050767">
    <property type="entry name" value="Sel1_AlgK"/>
</dbReference>
<dbReference type="InterPro" id="IPR006597">
    <property type="entry name" value="Sel1-like"/>
</dbReference>
<dbReference type="Gene3D" id="1.25.40.10">
    <property type="entry name" value="Tetratricopeptide repeat domain"/>
    <property type="match status" value="1"/>
</dbReference>
<evidence type="ECO:0000313" key="2">
    <source>
        <dbReference type="EMBL" id="QCP13134.1"/>
    </source>
</evidence>
<feature type="domain" description="DUF6396" evidence="1">
    <location>
        <begin position="306"/>
        <end position="351"/>
    </location>
</feature>
<dbReference type="Pfam" id="PF08238">
    <property type="entry name" value="Sel1"/>
    <property type="match status" value="2"/>
</dbReference>
<proteinExistence type="predicted"/>
<accession>A0ABX5UMW8</accession>
<protein>
    <submittedName>
        <fullName evidence="2">Sel1 repeat family protein</fullName>
    </submittedName>
</protein>
<dbReference type="EMBL" id="CP040017">
    <property type="protein sequence ID" value="QCP13134.1"/>
    <property type="molecule type" value="Genomic_DNA"/>
</dbReference>
<sequence>MAVPPESDTGRDSNSVDFDTHHYSVGVNMKSFLYMPILLMALFSMSLSACQAKEPPMQPLPRNEKPPLFQPHVADFPCKIEAAAVPPIDAQADQWFRESLARDSADIYTDDKDYQAIVRLMQQAAQRRHWKAMLNLASLYIERRDPGRGVEDAVKLVEELMRLGVPAAYDRMGTYYLNGTGVPGDSTKGYAFMQKAAQMGNAASMHYLAEKMRAGEDGALPGYWSNIPIAIKMFECALSQGYGPAGEYLSVLYANPGYAEPTESNKARALQVLQDGTKFGCHECAISLFVEFGDPIDLKNSPAPYIDPARAKRYQTIGHALQFDPSDRFPNLDKVLPLPPAALPPWNGDRDTLLYAARGVTLAPSKPPSSTPTSQATGQYFLDAAYALRATGETATGNASFEGYWKPQAPAQSEPVQQHIATIQPGLYKKGENFPAIRLPDDHRPVPGIAWKYYITIPHDHDAVAPRAPKGMTREMPHSAPLRSTTADENCTVSGIWQPWLKSGHPLQALINQPSRQSWIVKGQPFPHPERDWHLPITEQDVSWHLLDDSGPQGLDADIK</sequence>
<dbReference type="SUPFAM" id="SSF81901">
    <property type="entry name" value="HCP-like"/>
    <property type="match status" value="1"/>
</dbReference>
<dbReference type="InterPro" id="IPR045653">
    <property type="entry name" value="DUF6396"/>
</dbReference>
<dbReference type="InterPro" id="IPR011990">
    <property type="entry name" value="TPR-like_helical_dom_sf"/>
</dbReference>